<accession>A0ABW2A116</accession>
<dbReference type="Proteomes" id="UP001596422">
    <property type="component" value="Unassembled WGS sequence"/>
</dbReference>
<dbReference type="InterPro" id="IPR036390">
    <property type="entry name" value="WH_DNA-bd_sf"/>
</dbReference>
<dbReference type="InterPro" id="IPR036388">
    <property type="entry name" value="WH-like_DNA-bd_sf"/>
</dbReference>
<dbReference type="InterPro" id="IPR005119">
    <property type="entry name" value="LysR_subst-bd"/>
</dbReference>
<evidence type="ECO:0000256" key="2">
    <source>
        <dbReference type="ARBA" id="ARBA00023015"/>
    </source>
</evidence>
<dbReference type="PROSITE" id="PS50931">
    <property type="entry name" value="HTH_LYSR"/>
    <property type="match status" value="1"/>
</dbReference>
<dbReference type="Gene3D" id="1.10.10.10">
    <property type="entry name" value="Winged helix-like DNA-binding domain superfamily/Winged helix DNA-binding domain"/>
    <property type="match status" value="1"/>
</dbReference>
<dbReference type="Pfam" id="PF03466">
    <property type="entry name" value="LysR_substrate"/>
    <property type="match status" value="1"/>
</dbReference>
<dbReference type="Pfam" id="PF00126">
    <property type="entry name" value="HTH_1"/>
    <property type="match status" value="1"/>
</dbReference>
<dbReference type="RefSeq" id="WP_379909586.1">
    <property type="nucleotide sequence ID" value="NZ_JBHSWE010000001.1"/>
</dbReference>
<dbReference type="Gene3D" id="3.40.190.290">
    <property type="match status" value="1"/>
</dbReference>
<dbReference type="InterPro" id="IPR000847">
    <property type="entry name" value="LysR_HTH_N"/>
</dbReference>
<gene>
    <name evidence="6" type="ORF">ACFQDL_14120</name>
</gene>
<keyword evidence="3" id="KW-0238">DNA-binding</keyword>
<feature type="domain" description="HTH lysR-type" evidence="5">
    <location>
        <begin position="1"/>
        <end position="58"/>
    </location>
</feature>
<keyword evidence="2" id="KW-0805">Transcription regulation</keyword>
<dbReference type="PANTHER" id="PTHR30126:SF88">
    <property type="entry name" value="TRANSCRIPTIONAL REGULATOR-RELATED"/>
    <property type="match status" value="1"/>
</dbReference>
<comment type="caution">
    <text evidence="6">The sequence shown here is derived from an EMBL/GenBank/DDBJ whole genome shotgun (WGS) entry which is preliminary data.</text>
</comment>
<dbReference type="SUPFAM" id="SSF46785">
    <property type="entry name" value="Winged helix' DNA-binding domain"/>
    <property type="match status" value="1"/>
</dbReference>
<protein>
    <submittedName>
        <fullName evidence="6">LysR family transcriptional regulator</fullName>
    </submittedName>
</protein>
<dbReference type="PANTHER" id="PTHR30126">
    <property type="entry name" value="HTH-TYPE TRANSCRIPTIONAL REGULATOR"/>
    <property type="match status" value="1"/>
</dbReference>
<keyword evidence="4" id="KW-0804">Transcription</keyword>
<dbReference type="EMBL" id="JBHSWE010000001">
    <property type="protein sequence ID" value="MFC6671076.1"/>
    <property type="molecule type" value="Genomic_DNA"/>
</dbReference>
<comment type="similarity">
    <text evidence="1">Belongs to the LysR transcriptional regulatory family.</text>
</comment>
<evidence type="ECO:0000313" key="7">
    <source>
        <dbReference type="Proteomes" id="UP001596422"/>
    </source>
</evidence>
<reference evidence="7" key="1">
    <citation type="journal article" date="2019" name="Int. J. Syst. Evol. Microbiol.">
        <title>The Global Catalogue of Microorganisms (GCM) 10K type strain sequencing project: providing services to taxonomists for standard genome sequencing and annotation.</title>
        <authorList>
            <consortium name="The Broad Institute Genomics Platform"/>
            <consortium name="The Broad Institute Genome Sequencing Center for Infectious Disease"/>
            <person name="Wu L."/>
            <person name="Ma J."/>
        </authorList>
    </citation>
    <scope>NUCLEOTIDE SEQUENCE [LARGE SCALE GENOMIC DNA]</scope>
    <source>
        <strain evidence="7">NBRC 111756</strain>
    </source>
</reference>
<name>A0ABW2A116_9GAMM</name>
<evidence type="ECO:0000256" key="4">
    <source>
        <dbReference type="ARBA" id="ARBA00023163"/>
    </source>
</evidence>
<organism evidence="6 7">
    <name type="scientific">Marinobacterium aestuariivivens</name>
    <dbReference type="NCBI Taxonomy" id="1698799"/>
    <lineage>
        <taxon>Bacteria</taxon>
        <taxon>Pseudomonadati</taxon>
        <taxon>Pseudomonadota</taxon>
        <taxon>Gammaproteobacteria</taxon>
        <taxon>Oceanospirillales</taxon>
        <taxon>Oceanospirillaceae</taxon>
        <taxon>Marinobacterium</taxon>
    </lineage>
</organism>
<evidence type="ECO:0000256" key="1">
    <source>
        <dbReference type="ARBA" id="ARBA00009437"/>
    </source>
</evidence>
<proteinExistence type="inferred from homology"/>
<evidence type="ECO:0000313" key="6">
    <source>
        <dbReference type="EMBL" id="MFC6671076.1"/>
    </source>
</evidence>
<evidence type="ECO:0000256" key="3">
    <source>
        <dbReference type="ARBA" id="ARBA00023125"/>
    </source>
</evidence>
<dbReference type="CDD" id="cd05466">
    <property type="entry name" value="PBP2_LTTR_substrate"/>
    <property type="match status" value="1"/>
</dbReference>
<sequence length="295" mass="32654">MTNEQLRAFVAVVEQGSFRGAAVQIFKTQSTVSAAVRALEDEFGLRLLSRDSYRPALTTEGKAFYRQAKKLLGEVQVLENLGHHLARGEAPTLTLSLSAMCAIPLWLDAVRRFCSRSPGMRLNINTQHLSGVLEQLLREKADLAIGPRIGLDERFDFVGIGDIGMVTVAAPGYLEGGGERTIGQTELRNRPHILISDSGSLAPFDHVNVIPGGQRWYVGDYQMKKALMVAGLGWARIPDHMVDAELGNGLLVALEVENFNSRSRVPIYLIRRRDLPLSELAQAFWQEMTAESRSR</sequence>
<evidence type="ECO:0000259" key="5">
    <source>
        <dbReference type="PROSITE" id="PS50931"/>
    </source>
</evidence>
<dbReference type="SUPFAM" id="SSF53850">
    <property type="entry name" value="Periplasmic binding protein-like II"/>
    <property type="match status" value="1"/>
</dbReference>
<keyword evidence="7" id="KW-1185">Reference proteome</keyword>